<gene>
    <name evidence="2" type="ORF">TrLO_g11188</name>
</gene>
<feature type="compositionally biased region" description="Low complexity" evidence="1">
    <location>
        <begin position="17"/>
        <end position="46"/>
    </location>
</feature>
<proteinExistence type="predicted"/>
<keyword evidence="3" id="KW-1185">Reference proteome</keyword>
<organism evidence="2 3">
    <name type="scientific">Triparma laevis f. longispina</name>
    <dbReference type="NCBI Taxonomy" id="1714387"/>
    <lineage>
        <taxon>Eukaryota</taxon>
        <taxon>Sar</taxon>
        <taxon>Stramenopiles</taxon>
        <taxon>Ochrophyta</taxon>
        <taxon>Bolidophyceae</taxon>
        <taxon>Parmales</taxon>
        <taxon>Triparmaceae</taxon>
        <taxon>Triparma</taxon>
    </lineage>
</organism>
<dbReference type="AlphaFoldDB" id="A0A9W7FEE7"/>
<feature type="compositionally biased region" description="Basic residues" evidence="1">
    <location>
        <begin position="170"/>
        <end position="187"/>
    </location>
</feature>
<dbReference type="EMBL" id="BRXW01000150">
    <property type="protein sequence ID" value="GMI10574.1"/>
    <property type="molecule type" value="Genomic_DNA"/>
</dbReference>
<reference evidence="3" key="1">
    <citation type="journal article" date="2023" name="Commun. Biol.">
        <title>Genome analysis of Parmales, the sister group of diatoms, reveals the evolutionary specialization of diatoms from phago-mixotrophs to photoautotrophs.</title>
        <authorList>
            <person name="Ban H."/>
            <person name="Sato S."/>
            <person name="Yoshikawa S."/>
            <person name="Yamada K."/>
            <person name="Nakamura Y."/>
            <person name="Ichinomiya M."/>
            <person name="Sato N."/>
            <person name="Blanc-Mathieu R."/>
            <person name="Endo H."/>
            <person name="Kuwata A."/>
            <person name="Ogata H."/>
        </authorList>
    </citation>
    <scope>NUCLEOTIDE SEQUENCE [LARGE SCALE GENOMIC DNA]</scope>
    <source>
        <strain evidence="3">NIES 3700</strain>
    </source>
</reference>
<feature type="region of interest" description="Disordered" evidence="1">
    <location>
        <begin position="103"/>
        <end position="187"/>
    </location>
</feature>
<protein>
    <submittedName>
        <fullName evidence="2">Uncharacterized protein</fullName>
    </submittedName>
</protein>
<evidence type="ECO:0000313" key="2">
    <source>
        <dbReference type="EMBL" id="GMI10574.1"/>
    </source>
</evidence>
<name>A0A9W7FEE7_9STRA</name>
<feature type="region of interest" description="Disordered" evidence="1">
    <location>
        <begin position="1"/>
        <end position="83"/>
    </location>
</feature>
<dbReference type="Proteomes" id="UP001165122">
    <property type="component" value="Unassembled WGS sequence"/>
</dbReference>
<feature type="compositionally biased region" description="Polar residues" evidence="1">
    <location>
        <begin position="103"/>
        <end position="114"/>
    </location>
</feature>
<evidence type="ECO:0000313" key="3">
    <source>
        <dbReference type="Proteomes" id="UP001165122"/>
    </source>
</evidence>
<sequence length="187" mass="20422">MTTLSSPISQPSPPSTPQKTSPPSGYTSDSSTSSSSSLHFSTGNFSDSEIDSDLENQPVRLSQEKSMPLPRSTMTFSDDEASDNETLPVFSISLSENFPATNTLNFSDSESSISGDEFRESSPLPSIVIASDSEDEHLFMHGDNFSDNEGSDAEERSVGSVASSNNSVSSRRRRERRERRSRNSVRH</sequence>
<accession>A0A9W7FEE7</accession>
<comment type="caution">
    <text evidence="2">The sequence shown here is derived from an EMBL/GenBank/DDBJ whole genome shotgun (WGS) entry which is preliminary data.</text>
</comment>
<evidence type="ECO:0000256" key="1">
    <source>
        <dbReference type="SAM" id="MobiDB-lite"/>
    </source>
</evidence>
<feature type="compositionally biased region" description="Low complexity" evidence="1">
    <location>
        <begin position="158"/>
        <end position="169"/>
    </location>
</feature>